<reference evidence="2 3" key="1">
    <citation type="journal article" date="2018" name="J. Microbiol.">
        <title>Bacillus spongiae sp. nov., isolated from sponge of Jeju Island.</title>
        <authorList>
            <person name="Lee G.E."/>
            <person name="Im W.T."/>
            <person name="Park J.S."/>
        </authorList>
    </citation>
    <scope>NUCLEOTIDE SEQUENCE [LARGE SCALE GENOMIC DNA]</scope>
    <source>
        <strain evidence="2 3">135PIL107-10</strain>
    </source>
</reference>
<name>A0ABU8HJ94_9BACI</name>
<accession>A0ABU8HJ94</accession>
<dbReference type="EMBL" id="JBBAXC010000021">
    <property type="protein sequence ID" value="MEI5909158.1"/>
    <property type="molecule type" value="Genomic_DNA"/>
</dbReference>
<evidence type="ECO:0000313" key="3">
    <source>
        <dbReference type="Proteomes" id="UP001312865"/>
    </source>
</evidence>
<sequence length="46" mass="5254">MSLLKWIGIFFFYWVVVGTIANIMFAPFVYSLTGISHSDGLTRIKI</sequence>
<evidence type="ECO:0008006" key="4">
    <source>
        <dbReference type="Google" id="ProtNLM"/>
    </source>
</evidence>
<keyword evidence="3" id="KW-1185">Reference proteome</keyword>
<evidence type="ECO:0000256" key="1">
    <source>
        <dbReference type="SAM" id="Phobius"/>
    </source>
</evidence>
<organism evidence="2 3">
    <name type="scientific">Bacillus spongiae</name>
    <dbReference type="NCBI Taxonomy" id="2683610"/>
    <lineage>
        <taxon>Bacteria</taxon>
        <taxon>Bacillati</taxon>
        <taxon>Bacillota</taxon>
        <taxon>Bacilli</taxon>
        <taxon>Bacillales</taxon>
        <taxon>Bacillaceae</taxon>
        <taxon>Bacillus</taxon>
    </lineage>
</organism>
<keyword evidence="1" id="KW-0812">Transmembrane</keyword>
<comment type="caution">
    <text evidence="2">The sequence shown here is derived from an EMBL/GenBank/DDBJ whole genome shotgun (WGS) entry which is preliminary data.</text>
</comment>
<dbReference type="RefSeq" id="WP_336588603.1">
    <property type="nucleotide sequence ID" value="NZ_JBBAXC010000021.1"/>
</dbReference>
<keyword evidence="1" id="KW-1133">Transmembrane helix</keyword>
<evidence type="ECO:0000313" key="2">
    <source>
        <dbReference type="EMBL" id="MEI5909158.1"/>
    </source>
</evidence>
<protein>
    <recommendedName>
        <fullName evidence="4">MFS transporter</fullName>
    </recommendedName>
</protein>
<keyword evidence="1" id="KW-0472">Membrane</keyword>
<proteinExistence type="predicted"/>
<dbReference type="Proteomes" id="UP001312865">
    <property type="component" value="Unassembled WGS sequence"/>
</dbReference>
<feature type="transmembrane region" description="Helical" evidence="1">
    <location>
        <begin position="6"/>
        <end position="30"/>
    </location>
</feature>
<gene>
    <name evidence="2" type="ORF">WAK64_19090</name>
</gene>